<protein>
    <submittedName>
        <fullName evidence="2">Methyltransferase domain-containing protein</fullName>
    </submittedName>
</protein>
<organism evidence="2 3">
    <name type="scientific">Jatrophihabitans cynanchi</name>
    <dbReference type="NCBI Taxonomy" id="2944128"/>
    <lineage>
        <taxon>Bacteria</taxon>
        <taxon>Bacillati</taxon>
        <taxon>Actinomycetota</taxon>
        <taxon>Actinomycetes</taxon>
        <taxon>Jatrophihabitantales</taxon>
        <taxon>Jatrophihabitantaceae</taxon>
        <taxon>Jatrophihabitans</taxon>
    </lineage>
</organism>
<feature type="domain" description="Methyltransferase type 11" evidence="1">
    <location>
        <begin position="49"/>
        <end position="144"/>
    </location>
</feature>
<dbReference type="EMBL" id="CP097463">
    <property type="protein sequence ID" value="WAX56408.1"/>
    <property type="molecule type" value="Genomic_DNA"/>
</dbReference>
<evidence type="ECO:0000313" key="3">
    <source>
        <dbReference type="Proteomes" id="UP001164693"/>
    </source>
</evidence>
<accession>A0ABY7JV38</accession>
<dbReference type="GO" id="GO:0008168">
    <property type="term" value="F:methyltransferase activity"/>
    <property type="evidence" value="ECO:0007669"/>
    <property type="project" value="UniProtKB-KW"/>
</dbReference>
<gene>
    <name evidence="2" type="ORF">M6B22_17990</name>
</gene>
<dbReference type="InterPro" id="IPR029063">
    <property type="entry name" value="SAM-dependent_MTases_sf"/>
</dbReference>
<keyword evidence="2" id="KW-0489">Methyltransferase</keyword>
<dbReference type="Proteomes" id="UP001164693">
    <property type="component" value="Chromosome"/>
</dbReference>
<evidence type="ECO:0000259" key="1">
    <source>
        <dbReference type="Pfam" id="PF08241"/>
    </source>
</evidence>
<keyword evidence="3" id="KW-1185">Reference proteome</keyword>
<dbReference type="RefSeq" id="WP_269442941.1">
    <property type="nucleotide sequence ID" value="NZ_CP097463.1"/>
</dbReference>
<evidence type="ECO:0000313" key="2">
    <source>
        <dbReference type="EMBL" id="WAX56408.1"/>
    </source>
</evidence>
<keyword evidence="2" id="KW-0808">Transferase</keyword>
<name>A0ABY7JV38_9ACTN</name>
<dbReference type="PANTHER" id="PTHR43591">
    <property type="entry name" value="METHYLTRANSFERASE"/>
    <property type="match status" value="1"/>
</dbReference>
<proteinExistence type="predicted"/>
<sequence>MSDTERTAAFTDTALPERYERLLGPALFAPWAEVLLDAVAVAPGARIVEVAAGTGVVTRAAARRAGQTGHVLATDISPAMIAFNAAHPPEPGAAPIRTAVAPATALPCADGEFDVALCQQGMPFFPDRPGAVRELHRVLRPGGVAGISVWTPGHEVVPFGPMNGALQDVGAPEPFPGGYDETSYVLSPEQVHDLLADAGFTRIDARETELLTRWPSVDALVDAVHGTPFGALLTALDGERQKQVRAVMAGRFSRWVRDDGTLAIPTYSVIARASR</sequence>
<dbReference type="InterPro" id="IPR013216">
    <property type="entry name" value="Methyltransf_11"/>
</dbReference>
<dbReference type="CDD" id="cd02440">
    <property type="entry name" value="AdoMet_MTases"/>
    <property type="match status" value="1"/>
</dbReference>
<dbReference type="SUPFAM" id="SSF53335">
    <property type="entry name" value="S-adenosyl-L-methionine-dependent methyltransferases"/>
    <property type="match status" value="1"/>
</dbReference>
<dbReference type="Pfam" id="PF08241">
    <property type="entry name" value="Methyltransf_11"/>
    <property type="match status" value="1"/>
</dbReference>
<reference evidence="2" key="1">
    <citation type="submission" date="2022-05" db="EMBL/GenBank/DDBJ databases">
        <title>Jatrophihabitans sp. SB3-54 whole genome sequence.</title>
        <authorList>
            <person name="Suh M.K."/>
            <person name="Eom M.K."/>
            <person name="Kim J.S."/>
            <person name="Kim H.S."/>
            <person name="Do H.E."/>
            <person name="Shin Y.K."/>
            <person name="Lee J.-S."/>
        </authorList>
    </citation>
    <scope>NUCLEOTIDE SEQUENCE</scope>
    <source>
        <strain evidence="2">SB3-54</strain>
    </source>
</reference>
<dbReference type="GO" id="GO:0032259">
    <property type="term" value="P:methylation"/>
    <property type="evidence" value="ECO:0007669"/>
    <property type="project" value="UniProtKB-KW"/>
</dbReference>
<dbReference type="Gene3D" id="3.40.50.150">
    <property type="entry name" value="Vaccinia Virus protein VP39"/>
    <property type="match status" value="1"/>
</dbReference>